<reference evidence="1" key="2">
    <citation type="journal article" date="2024" name="Plant">
        <title>Genomic evolution and insights into agronomic trait innovations of Sesamum species.</title>
        <authorList>
            <person name="Miao H."/>
            <person name="Wang L."/>
            <person name="Qu L."/>
            <person name="Liu H."/>
            <person name="Sun Y."/>
            <person name="Le M."/>
            <person name="Wang Q."/>
            <person name="Wei S."/>
            <person name="Zheng Y."/>
            <person name="Lin W."/>
            <person name="Duan Y."/>
            <person name="Cao H."/>
            <person name="Xiong S."/>
            <person name="Wang X."/>
            <person name="Wei L."/>
            <person name="Li C."/>
            <person name="Ma Q."/>
            <person name="Ju M."/>
            <person name="Zhao R."/>
            <person name="Li G."/>
            <person name="Mu C."/>
            <person name="Tian Q."/>
            <person name="Mei H."/>
            <person name="Zhang T."/>
            <person name="Gao T."/>
            <person name="Zhang H."/>
        </authorList>
    </citation>
    <scope>NUCLEOTIDE SEQUENCE</scope>
    <source>
        <strain evidence="1">KEN1</strain>
    </source>
</reference>
<accession>A0AAW2UH75</accession>
<organism evidence="1">
    <name type="scientific">Sesamum latifolium</name>
    <dbReference type="NCBI Taxonomy" id="2727402"/>
    <lineage>
        <taxon>Eukaryota</taxon>
        <taxon>Viridiplantae</taxon>
        <taxon>Streptophyta</taxon>
        <taxon>Embryophyta</taxon>
        <taxon>Tracheophyta</taxon>
        <taxon>Spermatophyta</taxon>
        <taxon>Magnoliopsida</taxon>
        <taxon>eudicotyledons</taxon>
        <taxon>Gunneridae</taxon>
        <taxon>Pentapetalae</taxon>
        <taxon>asterids</taxon>
        <taxon>lamiids</taxon>
        <taxon>Lamiales</taxon>
        <taxon>Pedaliaceae</taxon>
        <taxon>Sesamum</taxon>
    </lineage>
</organism>
<protein>
    <recommendedName>
        <fullName evidence="2">C2H2-type domain-containing protein</fullName>
    </recommendedName>
</protein>
<reference evidence="1" key="1">
    <citation type="submission" date="2020-06" db="EMBL/GenBank/DDBJ databases">
        <authorList>
            <person name="Li T."/>
            <person name="Hu X."/>
            <person name="Zhang T."/>
            <person name="Song X."/>
            <person name="Zhang H."/>
            <person name="Dai N."/>
            <person name="Sheng W."/>
            <person name="Hou X."/>
            <person name="Wei L."/>
        </authorList>
    </citation>
    <scope>NUCLEOTIDE SEQUENCE</scope>
    <source>
        <strain evidence="1">KEN1</strain>
        <tissue evidence="1">Leaf</tissue>
    </source>
</reference>
<name>A0AAW2UH75_9LAMI</name>
<comment type="caution">
    <text evidence="1">The sequence shown here is derived from an EMBL/GenBank/DDBJ whole genome shotgun (WGS) entry which is preliminary data.</text>
</comment>
<proteinExistence type="predicted"/>
<sequence>MNIGKDNLKVKNTTLYVHGRSTSFHHQRFNLRRSRAHPLVFRRDDERSTSLPLQSFIPIQGLGGRTSVHKIEADTELALSSCHFIIEGAHGRFGIPNSSRSLFTKDVLRCYASILQESPSHSHLFSHASATRYSSIDEALGHHTIIIHGVKIFAVIHASLFSCICNKNLTSKEALGYHETKIHVVAHAFLSCASTKIASSKLSSSYGVVPRRLSYRPQKIFRPLVGCSRLLVRKEFNDEVIPSF</sequence>
<dbReference type="EMBL" id="JACGWN010000012">
    <property type="protein sequence ID" value="KAL0416518.1"/>
    <property type="molecule type" value="Genomic_DNA"/>
</dbReference>
<dbReference type="AlphaFoldDB" id="A0AAW2UH75"/>
<evidence type="ECO:0000313" key="1">
    <source>
        <dbReference type="EMBL" id="KAL0416518.1"/>
    </source>
</evidence>
<evidence type="ECO:0008006" key="2">
    <source>
        <dbReference type="Google" id="ProtNLM"/>
    </source>
</evidence>
<gene>
    <name evidence="1" type="ORF">Slati_3483700</name>
</gene>